<evidence type="ECO:0000259" key="6">
    <source>
        <dbReference type="Pfam" id="PF00419"/>
    </source>
</evidence>
<dbReference type="PANTHER" id="PTHR33420">
    <property type="entry name" value="FIMBRIAL SUBUNIT ELFA-RELATED"/>
    <property type="match status" value="1"/>
</dbReference>
<feature type="signal peptide" evidence="5">
    <location>
        <begin position="1"/>
        <end position="24"/>
    </location>
</feature>
<dbReference type="AlphaFoldDB" id="A0AAU7WQJ7"/>
<feature type="domain" description="Fimbrial-type adhesion" evidence="6">
    <location>
        <begin position="191"/>
        <end position="337"/>
    </location>
</feature>
<dbReference type="InterPro" id="IPR008966">
    <property type="entry name" value="Adhesion_dom_sf"/>
</dbReference>
<evidence type="ECO:0000256" key="5">
    <source>
        <dbReference type="SAM" id="SignalP"/>
    </source>
</evidence>
<dbReference type="InterPro" id="IPR036937">
    <property type="entry name" value="Adhesion_dom_fimbrial_sf"/>
</dbReference>
<proteinExistence type="inferred from homology"/>
<dbReference type="Gene3D" id="2.60.40.1090">
    <property type="entry name" value="Fimbrial-type adhesion domain"/>
    <property type="match status" value="1"/>
</dbReference>
<organism evidence="7">
    <name type="scientific">Pseudomonas sp. W17</name>
    <dbReference type="NCBI Taxonomy" id="3144407"/>
    <lineage>
        <taxon>Bacteria</taxon>
        <taxon>Pseudomonadati</taxon>
        <taxon>Pseudomonadota</taxon>
        <taxon>Gammaproteobacteria</taxon>
        <taxon>Pseudomonadales</taxon>
        <taxon>Pseudomonadaceae</taxon>
        <taxon>Pseudomonas</taxon>
    </lineage>
</organism>
<dbReference type="GO" id="GO:0043709">
    <property type="term" value="P:cell adhesion involved in single-species biofilm formation"/>
    <property type="evidence" value="ECO:0007669"/>
    <property type="project" value="TreeGrafter"/>
</dbReference>
<accession>A0AAU7WQJ7</accession>
<comment type="subcellular location">
    <subcellularLocation>
        <location evidence="1">Fimbrium</location>
    </subcellularLocation>
</comment>
<evidence type="ECO:0000256" key="2">
    <source>
        <dbReference type="ARBA" id="ARBA00006671"/>
    </source>
</evidence>
<evidence type="ECO:0000256" key="1">
    <source>
        <dbReference type="ARBA" id="ARBA00004561"/>
    </source>
</evidence>
<dbReference type="EMBL" id="CP158490">
    <property type="protein sequence ID" value="XBY21784.1"/>
    <property type="molecule type" value="Genomic_DNA"/>
</dbReference>
<dbReference type="InterPro" id="IPR050263">
    <property type="entry name" value="Bact_Fimbrial_Adh_Pro"/>
</dbReference>
<dbReference type="RefSeq" id="WP_161466997.1">
    <property type="nucleotide sequence ID" value="NZ_CP158490.1"/>
</dbReference>
<dbReference type="Gene3D" id="2.60.40.3310">
    <property type="match status" value="1"/>
</dbReference>
<keyword evidence="3 5" id="KW-0732">Signal</keyword>
<protein>
    <submittedName>
        <fullName evidence="7">Fimbrial protein</fullName>
    </submittedName>
</protein>
<comment type="similarity">
    <text evidence="2">Belongs to the fimbrial protein family.</text>
</comment>
<feature type="chain" id="PRO_5043873907" evidence="5">
    <location>
        <begin position="25"/>
        <end position="338"/>
    </location>
</feature>
<dbReference type="SUPFAM" id="SSF49401">
    <property type="entry name" value="Bacterial adhesins"/>
    <property type="match status" value="1"/>
</dbReference>
<keyword evidence="4" id="KW-0281">Fimbrium</keyword>
<evidence type="ECO:0000313" key="7">
    <source>
        <dbReference type="EMBL" id="XBY21784.1"/>
    </source>
</evidence>
<evidence type="ECO:0000256" key="4">
    <source>
        <dbReference type="ARBA" id="ARBA00023263"/>
    </source>
</evidence>
<dbReference type="Pfam" id="PF00419">
    <property type="entry name" value="Fimbrial"/>
    <property type="match status" value="1"/>
</dbReference>
<dbReference type="PANTHER" id="PTHR33420:SF3">
    <property type="entry name" value="FIMBRIAL SUBUNIT ELFA"/>
    <property type="match status" value="1"/>
</dbReference>
<sequence length="338" mass="35508">MKRNLLLSALVLLLSLWGGGPAYAGGEFSPESSIIQLPASIYISAGTMNGDVIATTAEVDSTMRDPWPQIFSSEPMVYKLQGATLAPGYHNVYLSNVAGVGFRWNAKWRWRENQSGSSQYLVGSGKSLVKLRWVKGDAYKQSMWLEIIKIGDIQSGTLAGNGSVNVAFNCVGICNSKGWTVYTSGKSAVTVQLRVPTCNVSSSQISVPLGRTSNMTFSGVGSTSKAVPFKINLSCSGGDAGASIGAYVSFIDVNNWANQGSTLSLSAGSTASGVGVQILKGATVLGYGSGSVNRWWAGNISAGVSSYDIPLTARYVQTASRVTPGTVSGMATLTMSYR</sequence>
<name>A0AAU7WQJ7_9PSED</name>
<gene>
    <name evidence="7" type="ORF">ABCR88_19960</name>
</gene>
<evidence type="ECO:0000256" key="3">
    <source>
        <dbReference type="ARBA" id="ARBA00022729"/>
    </source>
</evidence>
<reference evidence="7" key="1">
    <citation type="submission" date="2024-06" db="EMBL/GenBank/DDBJ databases">
        <authorList>
            <person name="Wu L."/>
        </authorList>
    </citation>
    <scope>NUCLEOTIDE SEQUENCE</scope>
    <source>
        <strain evidence="7">W17</strain>
    </source>
</reference>
<dbReference type="InterPro" id="IPR000259">
    <property type="entry name" value="Adhesion_dom_fimbrial"/>
</dbReference>
<dbReference type="GO" id="GO:0009289">
    <property type="term" value="C:pilus"/>
    <property type="evidence" value="ECO:0007669"/>
    <property type="project" value="UniProtKB-SubCell"/>
</dbReference>